<organism evidence="10 12">
    <name type="scientific">Clostridium coskatii</name>
    <dbReference type="NCBI Taxonomy" id="1705578"/>
    <lineage>
        <taxon>Bacteria</taxon>
        <taxon>Bacillati</taxon>
        <taxon>Bacillota</taxon>
        <taxon>Clostridia</taxon>
        <taxon>Eubacteriales</taxon>
        <taxon>Clostridiaceae</taxon>
        <taxon>Clostridium</taxon>
    </lineage>
</organism>
<dbReference type="PANTHER" id="PTHR30012">
    <property type="entry name" value="GENERAL SECRETION PATHWAY PROTEIN"/>
    <property type="match status" value="1"/>
</dbReference>
<feature type="transmembrane region" description="Helical" evidence="8">
    <location>
        <begin position="158"/>
        <end position="177"/>
    </location>
</feature>
<evidence type="ECO:0000256" key="1">
    <source>
        <dbReference type="ARBA" id="ARBA00004429"/>
    </source>
</evidence>
<dbReference type="PRINTS" id="PR00812">
    <property type="entry name" value="BCTERIALGSPF"/>
</dbReference>
<protein>
    <submittedName>
        <fullName evidence="10">Type II secretion system protein F</fullName>
    </submittedName>
</protein>
<evidence type="ECO:0000256" key="6">
    <source>
        <dbReference type="ARBA" id="ARBA00022989"/>
    </source>
</evidence>
<keyword evidence="3" id="KW-1003">Cell membrane</keyword>
<dbReference type="FunFam" id="1.20.81.30:FF:000001">
    <property type="entry name" value="Type II secretion system protein F"/>
    <property type="match status" value="1"/>
</dbReference>
<keyword evidence="13" id="KW-1185">Reference proteome</keyword>
<name>A0A162NDN7_9CLOT</name>
<evidence type="ECO:0000256" key="3">
    <source>
        <dbReference type="ARBA" id="ARBA00022475"/>
    </source>
</evidence>
<evidence type="ECO:0000256" key="5">
    <source>
        <dbReference type="ARBA" id="ARBA00022692"/>
    </source>
</evidence>
<dbReference type="GO" id="GO:0005886">
    <property type="term" value="C:plasma membrane"/>
    <property type="evidence" value="ECO:0007669"/>
    <property type="project" value="UniProtKB-SubCell"/>
</dbReference>
<sequence length="340" mass="38504">MDISVLCSQLSVMLGAGINISRVLDNLETQCNKNSLRLALKSIKEDVIKGQSIHSSMAKFKNIFPNFMIEMIRVGETSGKLDEVLAKLSEYYEKKNNIMSTIKASLIYPVVTLITSIFIVMFLMIKIIPQFTDIIQSNGGEIPTLTRVVMGICQLLKLYYLQGIVILILSLLLSYKFSKSSRGRKIRESIKFRIPYFSKVYNKMFIFKICSAMTVLSESGVNILKALKIIRNLIESEIMAERLENSIKYIEQGESMSDALNKAKINDKLFISLVQTGEETGQIDLMFAKLEKLFGSELDRYFEKSTKVIEPMIIIILSLFVGIFIISALMPIFTIMDSTL</sequence>
<accession>A0A162NDN7</accession>
<evidence type="ECO:0000256" key="8">
    <source>
        <dbReference type="SAM" id="Phobius"/>
    </source>
</evidence>
<dbReference type="Pfam" id="PF00482">
    <property type="entry name" value="T2SSF"/>
    <property type="match status" value="2"/>
</dbReference>
<dbReference type="Proteomes" id="UP000077384">
    <property type="component" value="Unassembled WGS sequence"/>
</dbReference>
<feature type="domain" description="Type II secretion system protein GspF" evidence="9">
    <location>
        <begin position="7"/>
        <end position="129"/>
    </location>
</feature>
<evidence type="ECO:0000256" key="2">
    <source>
        <dbReference type="ARBA" id="ARBA00005745"/>
    </source>
</evidence>
<dbReference type="InterPro" id="IPR018076">
    <property type="entry name" value="T2SS_GspF_dom"/>
</dbReference>
<dbReference type="InterPro" id="IPR042094">
    <property type="entry name" value="T2SS_GspF_sf"/>
</dbReference>
<gene>
    <name evidence="10" type="primary">epsF</name>
    <name evidence="11" type="ORF">CLCOS_05240</name>
    <name evidence="10" type="ORF">WX73_01015</name>
</gene>
<evidence type="ECO:0000313" key="12">
    <source>
        <dbReference type="Proteomes" id="UP000077384"/>
    </source>
</evidence>
<dbReference type="AlphaFoldDB" id="A0A162NDN7"/>
<dbReference type="RefSeq" id="WP_082853571.1">
    <property type="nucleotide sequence ID" value="NZ_LITQ01000021.1"/>
</dbReference>
<keyword evidence="6 8" id="KW-1133">Transmembrane helix</keyword>
<evidence type="ECO:0000313" key="10">
    <source>
        <dbReference type="EMBL" id="OAA92199.1"/>
    </source>
</evidence>
<dbReference type="PANTHER" id="PTHR30012:SF0">
    <property type="entry name" value="TYPE II SECRETION SYSTEM PROTEIN F-RELATED"/>
    <property type="match status" value="1"/>
</dbReference>
<feature type="transmembrane region" description="Helical" evidence="8">
    <location>
        <begin position="106"/>
        <end position="128"/>
    </location>
</feature>
<dbReference type="EMBL" id="LROR01000028">
    <property type="protein sequence ID" value="OBR97218.1"/>
    <property type="molecule type" value="Genomic_DNA"/>
</dbReference>
<dbReference type="PATRIC" id="fig|1705578.3.peg.1408"/>
<comment type="subcellular location">
    <subcellularLocation>
        <location evidence="1">Cell inner membrane</location>
        <topology evidence="1">Multi-pass membrane protein</topology>
    </subcellularLocation>
</comment>
<keyword evidence="7 8" id="KW-0472">Membrane</keyword>
<reference evidence="11 13" key="2">
    <citation type="journal article" date="2016" name="Front. Microbiol.">
        <title>Industrial Acetogenic Biocatalysts: A Comparative Metabolic and Genomic Analysis.</title>
        <authorList>
            <person name="Bengelsdorf F."/>
            <person name="Poehlein A."/>
            <person name="Sonja S."/>
            <person name="Erz C."/>
            <person name="Hummel T."/>
            <person name="Hoffmeister S."/>
            <person name="Daniel R."/>
            <person name="Durre P."/>
        </authorList>
    </citation>
    <scope>NUCLEOTIDE SEQUENCE [LARGE SCALE GENOMIC DNA]</scope>
    <source>
        <strain evidence="11 13">PTA-10522</strain>
    </source>
</reference>
<reference evidence="10 12" key="1">
    <citation type="journal article" date="2015" name="Biotechnol. Bioeng.">
        <title>Genome sequence and phenotypic characterization of Caulobacter segnis.</title>
        <authorList>
            <person name="Patel S."/>
            <person name="Fletcher B."/>
            <person name="Scott D.C."/>
            <person name="Ely B."/>
        </authorList>
    </citation>
    <scope>NUCLEOTIDE SEQUENCE [LARGE SCALE GENOMIC DNA]</scope>
    <source>
        <strain evidence="10 12">PS02</strain>
    </source>
</reference>
<comment type="caution">
    <text evidence="10">The sequence shown here is derived from an EMBL/GenBank/DDBJ whole genome shotgun (WGS) entry which is preliminary data.</text>
</comment>
<dbReference type="Proteomes" id="UP000093694">
    <property type="component" value="Unassembled WGS sequence"/>
</dbReference>
<keyword evidence="4" id="KW-0997">Cell inner membrane</keyword>
<dbReference type="InterPro" id="IPR003004">
    <property type="entry name" value="GspF/PilC"/>
</dbReference>
<evidence type="ECO:0000313" key="11">
    <source>
        <dbReference type="EMBL" id="OBR97218.1"/>
    </source>
</evidence>
<dbReference type="Gene3D" id="1.20.81.30">
    <property type="entry name" value="Type II secretion system (T2SS), domain F"/>
    <property type="match status" value="2"/>
</dbReference>
<evidence type="ECO:0000313" key="13">
    <source>
        <dbReference type="Proteomes" id="UP000093694"/>
    </source>
</evidence>
<proteinExistence type="inferred from homology"/>
<evidence type="ECO:0000259" key="9">
    <source>
        <dbReference type="Pfam" id="PF00482"/>
    </source>
</evidence>
<feature type="domain" description="Type II secretion system protein GspF" evidence="9">
    <location>
        <begin position="210"/>
        <end position="331"/>
    </location>
</feature>
<evidence type="ECO:0000256" key="7">
    <source>
        <dbReference type="ARBA" id="ARBA00023136"/>
    </source>
</evidence>
<comment type="similarity">
    <text evidence="2">Belongs to the GSP F family.</text>
</comment>
<feature type="transmembrane region" description="Helical" evidence="8">
    <location>
        <begin position="312"/>
        <end position="336"/>
    </location>
</feature>
<keyword evidence="5 8" id="KW-0812">Transmembrane</keyword>
<evidence type="ECO:0000256" key="4">
    <source>
        <dbReference type="ARBA" id="ARBA00022519"/>
    </source>
</evidence>
<dbReference type="EMBL" id="LITQ01000021">
    <property type="protein sequence ID" value="OAA92199.1"/>
    <property type="molecule type" value="Genomic_DNA"/>
</dbReference>